<dbReference type="EMBL" id="UINC01102549">
    <property type="protein sequence ID" value="SVC64260.1"/>
    <property type="molecule type" value="Genomic_DNA"/>
</dbReference>
<reference evidence="1" key="1">
    <citation type="submission" date="2018-05" db="EMBL/GenBank/DDBJ databases">
        <authorList>
            <person name="Lanie J.A."/>
            <person name="Ng W.-L."/>
            <person name="Kazmierczak K.M."/>
            <person name="Andrzejewski T.M."/>
            <person name="Davidsen T.M."/>
            <person name="Wayne K.J."/>
            <person name="Tettelin H."/>
            <person name="Glass J.I."/>
            <person name="Rusch D."/>
            <person name="Podicherti R."/>
            <person name="Tsui H.-C.T."/>
            <person name="Winkler M.E."/>
        </authorList>
    </citation>
    <scope>NUCLEOTIDE SEQUENCE</scope>
</reference>
<evidence type="ECO:0000313" key="1">
    <source>
        <dbReference type="EMBL" id="SVC64260.1"/>
    </source>
</evidence>
<sequence>MEFIIGLIIAFVIIGLFPSVRAWIDGGFKGLKDYNNQKDNY</sequence>
<organism evidence="1">
    <name type="scientific">marine metagenome</name>
    <dbReference type="NCBI Taxonomy" id="408172"/>
    <lineage>
        <taxon>unclassified sequences</taxon>
        <taxon>metagenomes</taxon>
        <taxon>ecological metagenomes</taxon>
    </lineage>
</organism>
<protein>
    <submittedName>
        <fullName evidence="1">Uncharacterized protein</fullName>
    </submittedName>
</protein>
<name>A0A382NUE1_9ZZZZ</name>
<proteinExistence type="predicted"/>
<gene>
    <name evidence="1" type="ORF">METZ01_LOCUS317114</name>
</gene>
<accession>A0A382NUE1</accession>
<dbReference type="AlphaFoldDB" id="A0A382NUE1"/>